<gene>
    <name evidence="2" type="ORF">CMV_022014</name>
</gene>
<name>A0A8J4QEM2_9ROSI</name>
<proteinExistence type="predicted"/>
<protein>
    <submittedName>
        <fullName evidence="2">Uncharacterized protein</fullName>
    </submittedName>
</protein>
<dbReference type="EMBL" id="JRKL02004510">
    <property type="protein sequence ID" value="KAF3952425.1"/>
    <property type="molecule type" value="Genomic_DNA"/>
</dbReference>
<evidence type="ECO:0000313" key="2">
    <source>
        <dbReference type="EMBL" id="KAF3952425.1"/>
    </source>
</evidence>
<feature type="region of interest" description="Disordered" evidence="1">
    <location>
        <begin position="66"/>
        <end position="88"/>
    </location>
</feature>
<dbReference type="AlphaFoldDB" id="A0A8J4QEM2"/>
<dbReference type="Proteomes" id="UP000737018">
    <property type="component" value="Unassembled WGS sequence"/>
</dbReference>
<evidence type="ECO:0000256" key="1">
    <source>
        <dbReference type="SAM" id="MobiDB-lite"/>
    </source>
</evidence>
<comment type="caution">
    <text evidence="2">The sequence shown here is derived from an EMBL/GenBank/DDBJ whole genome shotgun (WGS) entry which is preliminary data.</text>
</comment>
<organism evidence="2 3">
    <name type="scientific">Castanea mollissima</name>
    <name type="common">Chinese chestnut</name>
    <dbReference type="NCBI Taxonomy" id="60419"/>
    <lineage>
        <taxon>Eukaryota</taxon>
        <taxon>Viridiplantae</taxon>
        <taxon>Streptophyta</taxon>
        <taxon>Embryophyta</taxon>
        <taxon>Tracheophyta</taxon>
        <taxon>Spermatophyta</taxon>
        <taxon>Magnoliopsida</taxon>
        <taxon>eudicotyledons</taxon>
        <taxon>Gunneridae</taxon>
        <taxon>Pentapetalae</taxon>
        <taxon>rosids</taxon>
        <taxon>fabids</taxon>
        <taxon>Fagales</taxon>
        <taxon>Fagaceae</taxon>
        <taxon>Castanea</taxon>
    </lineage>
</organism>
<evidence type="ECO:0000313" key="3">
    <source>
        <dbReference type="Proteomes" id="UP000737018"/>
    </source>
</evidence>
<reference evidence="2" key="1">
    <citation type="submission" date="2020-03" db="EMBL/GenBank/DDBJ databases">
        <title>Castanea mollissima Vanexum genome sequencing.</title>
        <authorList>
            <person name="Staton M."/>
        </authorList>
    </citation>
    <scope>NUCLEOTIDE SEQUENCE</scope>
    <source>
        <tissue evidence="2">Leaf</tissue>
    </source>
</reference>
<sequence>MVDATTTAAVTATSSSSTILLLQLRNIVEQAACAVRDVEEACVCLMSMTRGSVREPPRAVFPLRWRRNDRPRPGQAPCPAGAGNSAQT</sequence>
<accession>A0A8J4QEM2</accession>
<keyword evidence="3" id="KW-1185">Reference proteome</keyword>